<dbReference type="Proteomes" id="UP000177817">
    <property type="component" value="Unassembled WGS sequence"/>
</dbReference>
<keyword evidence="1" id="KW-1133">Transmembrane helix</keyword>
<keyword evidence="1" id="KW-0472">Membrane</keyword>
<evidence type="ECO:0000313" key="3">
    <source>
        <dbReference type="Proteomes" id="UP000177817"/>
    </source>
</evidence>
<keyword evidence="1" id="KW-0812">Transmembrane</keyword>
<evidence type="ECO:0000256" key="1">
    <source>
        <dbReference type="SAM" id="Phobius"/>
    </source>
</evidence>
<proteinExistence type="predicted"/>
<evidence type="ECO:0000313" key="2">
    <source>
        <dbReference type="EMBL" id="OGY90685.1"/>
    </source>
</evidence>
<protein>
    <submittedName>
        <fullName evidence="2">Uncharacterized protein</fullName>
    </submittedName>
</protein>
<feature type="transmembrane region" description="Helical" evidence="1">
    <location>
        <begin position="35"/>
        <end position="54"/>
    </location>
</feature>
<gene>
    <name evidence="2" type="ORF">A2677_03110</name>
</gene>
<sequence length="313" mass="36463">MRKTFNYIDPVQTLKKFYKGMGSKSTPLNQFRFRLLLNVFLALHVYLLIMHIRFPWPVEIARFLIFTIWAFDAFFVATICVTGVYAVADIPAARRTKILFQALWRIYWQPPQTALASVREALTAAQQTHFENRALEIARQKTPLIRRTIERLVAEHKAGEAFLLINKADDDAKRNLRRIEELYSRARSAQCTYLIEDLLKKGKIEDAEHCIWRMTVLLADAERLGVKEETAAFVRYNGFDAAEAQLRTILQDRAKKLAHETLASRVTLAPVEKQGQLERLVKELLEIEFNSRDYRKARYHVEREIEEAIGPRE</sequence>
<dbReference type="AlphaFoldDB" id="A0A1G2BNH4"/>
<organism evidence="2 3">
    <name type="scientific">Candidatus Komeilibacteria bacterium RIFCSPHIGHO2_01_FULL_52_14</name>
    <dbReference type="NCBI Taxonomy" id="1798549"/>
    <lineage>
        <taxon>Bacteria</taxon>
        <taxon>Candidatus Komeiliibacteriota</taxon>
    </lineage>
</organism>
<comment type="caution">
    <text evidence="2">The sequence shown here is derived from an EMBL/GenBank/DDBJ whole genome shotgun (WGS) entry which is preliminary data.</text>
</comment>
<dbReference type="EMBL" id="MHKK01000001">
    <property type="protein sequence ID" value="OGY90685.1"/>
    <property type="molecule type" value="Genomic_DNA"/>
</dbReference>
<accession>A0A1G2BNH4</accession>
<feature type="transmembrane region" description="Helical" evidence="1">
    <location>
        <begin position="60"/>
        <end position="88"/>
    </location>
</feature>
<reference evidence="2 3" key="1">
    <citation type="journal article" date="2016" name="Nat. Commun.">
        <title>Thousands of microbial genomes shed light on interconnected biogeochemical processes in an aquifer system.</title>
        <authorList>
            <person name="Anantharaman K."/>
            <person name="Brown C.T."/>
            <person name="Hug L.A."/>
            <person name="Sharon I."/>
            <person name="Castelle C.J."/>
            <person name="Probst A.J."/>
            <person name="Thomas B.C."/>
            <person name="Singh A."/>
            <person name="Wilkins M.J."/>
            <person name="Karaoz U."/>
            <person name="Brodie E.L."/>
            <person name="Williams K.H."/>
            <person name="Hubbard S.S."/>
            <person name="Banfield J.F."/>
        </authorList>
    </citation>
    <scope>NUCLEOTIDE SEQUENCE [LARGE SCALE GENOMIC DNA]</scope>
</reference>
<name>A0A1G2BNH4_9BACT</name>